<dbReference type="EMBL" id="JANPWB010000010">
    <property type="protein sequence ID" value="KAJ1139605.1"/>
    <property type="molecule type" value="Genomic_DNA"/>
</dbReference>
<dbReference type="AlphaFoldDB" id="A0AAV7QHM8"/>
<protein>
    <recommendedName>
        <fullName evidence="3">Secreted protein</fullName>
    </recommendedName>
</protein>
<keyword evidence="2" id="KW-1185">Reference proteome</keyword>
<dbReference type="Proteomes" id="UP001066276">
    <property type="component" value="Chromosome 6"/>
</dbReference>
<evidence type="ECO:0000313" key="2">
    <source>
        <dbReference type="Proteomes" id="UP001066276"/>
    </source>
</evidence>
<reference evidence="1" key="1">
    <citation type="journal article" date="2022" name="bioRxiv">
        <title>Sequencing and chromosome-scale assembly of the giantPleurodeles waltlgenome.</title>
        <authorList>
            <person name="Brown T."/>
            <person name="Elewa A."/>
            <person name="Iarovenko S."/>
            <person name="Subramanian E."/>
            <person name="Araus A.J."/>
            <person name="Petzold A."/>
            <person name="Susuki M."/>
            <person name="Suzuki K.-i.T."/>
            <person name="Hayashi T."/>
            <person name="Toyoda A."/>
            <person name="Oliveira C."/>
            <person name="Osipova E."/>
            <person name="Leigh N.D."/>
            <person name="Simon A."/>
            <person name="Yun M.H."/>
        </authorList>
    </citation>
    <scope>NUCLEOTIDE SEQUENCE</scope>
    <source>
        <strain evidence="1">20211129_DDA</strain>
        <tissue evidence="1">Liver</tissue>
    </source>
</reference>
<evidence type="ECO:0008006" key="3">
    <source>
        <dbReference type="Google" id="ProtNLM"/>
    </source>
</evidence>
<organism evidence="1 2">
    <name type="scientific">Pleurodeles waltl</name>
    <name type="common">Iberian ribbed newt</name>
    <dbReference type="NCBI Taxonomy" id="8319"/>
    <lineage>
        <taxon>Eukaryota</taxon>
        <taxon>Metazoa</taxon>
        <taxon>Chordata</taxon>
        <taxon>Craniata</taxon>
        <taxon>Vertebrata</taxon>
        <taxon>Euteleostomi</taxon>
        <taxon>Amphibia</taxon>
        <taxon>Batrachia</taxon>
        <taxon>Caudata</taxon>
        <taxon>Salamandroidea</taxon>
        <taxon>Salamandridae</taxon>
        <taxon>Pleurodelinae</taxon>
        <taxon>Pleurodeles</taxon>
    </lineage>
</organism>
<sequence>MPKALVRFLFAPLPVSRSHCFILLQPPSWLGAGREPFVSDGASAPTRDPESALPRTTLGVAGLTGYLGLTESRLELRAWCAVSSVAGHTPAMLSSS</sequence>
<gene>
    <name evidence="1" type="ORF">NDU88_005974</name>
</gene>
<proteinExistence type="predicted"/>
<name>A0AAV7QHM8_PLEWA</name>
<comment type="caution">
    <text evidence="1">The sequence shown here is derived from an EMBL/GenBank/DDBJ whole genome shotgun (WGS) entry which is preliminary data.</text>
</comment>
<accession>A0AAV7QHM8</accession>
<evidence type="ECO:0000313" key="1">
    <source>
        <dbReference type="EMBL" id="KAJ1139605.1"/>
    </source>
</evidence>